<dbReference type="Gene3D" id="3.80.20.20">
    <property type="entry name" value="Receptor L-domain"/>
    <property type="match status" value="2"/>
</dbReference>
<dbReference type="Pfam" id="PF01030">
    <property type="entry name" value="Recep_L_domain"/>
    <property type="match status" value="3"/>
</dbReference>
<feature type="domain" description="Receptor L-domain" evidence="2">
    <location>
        <begin position="329"/>
        <end position="420"/>
    </location>
</feature>
<sequence length="494" mass="56214">MTRSISSIFTLFLWYHTVADLREDLKYIWSVDEPSCNFNYTQLNTKTIKHFPQCQMVYGIIVINQNSNLTASQIEKAFSNMFYFVGGIRIENTKFTSLSFLQKLYFTWYCRNHGLYVQNNAFLTNASTLQGVDIILADSSDECTVVMENNTKLDTDGLCSEGYLSDLMSIQVKGNLKDCGCRTPTCDNLYGGLSISNSTVPPTVSDIHTIREHLVIENTNLQNLSIFKNLKFLKSNTVDGFVLDIKDNPQMTRLAFPVLEVIKNAKKDDGYTYINLENLHPDFCLTQSEFGIFENSDVTFHNLDAKLCDSAEEIEGLCHFKSMKELPNNCATVIGDIKIGPGDEEHVTKLLNMFSLYGSLEIRETSLQNLSFLYSIMNIYSLGDSPVIQIIGNRNLTQPTFGIVTRVYTRYSREAIIQDNHPDIFNSTDGVCDVFGIIPLEKMMFQRRLNYTGSDCESSTEEDNDNGRAQNNHVSFKYQHNAQCSFEDVYRKIF</sequence>
<evidence type="ECO:0000256" key="1">
    <source>
        <dbReference type="SAM" id="SignalP"/>
    </source>
</evidence>
<keyword evidence="3" id="KW-1185">Reference proteome</keyword>
<name>A0A1I7UE28_9PELO</name>
<keyword evidence="1" id="KW-0732">Signal</keyword>
<feature type="domain" description="Receptor L-domain" evidence="2">
    <location>
        <begin position="186"/>
        <end position="290"/>
    </location>
</feature>
<dbReference type="InterPro" id="IPR053079">
    <property type="entry name" value="SPS2_domain"/>
</dbReference>
<feature type="chain" id="PRO_5009308799" evidence="1">
    <location>
        <begin position="20"/>
        <end position="494"/>
    </location>
</feature>
<evidence type="ECO:0000313" key="4">
    <source>
        <dbReference type="WBParaSite" id="Csp11.Scaffold629.g8390.t2"/>
    </source>
</evidence>
<dbReference type="InterPro" id="IPR036941">
    <property type="entry name" value="Rcpt_L-dom_sf"/>
</dbReference>
<feature type="domain" description="Receptor L-domain" evidence="2">
    <location>
        <begin position="53"/>
        <end position="153"/>
    </location>
</feature>
<evidence type="ECO:0000313" key="3">
    <source>
        <dbReference type="Proteomes" id="UP000095282"/>
    </source>
</evidence>
<dbReference type="PANTHER" id="PTHR21662">
    <property type="entry name" value="RECEPTOR PROTEIN-TYROSINE KINASE"/>
    <property type="match status" value="1"/>
</dbReference>
<dbReference type="SUPFAM" id="SSF52058">
    <property type="entry name" value="L domain-like"/>
    <property type="match status" value="3"/>
</dbReference>
<dbReference type="STRING" id="1561998.A0A1I7UE28"/>
<accession>A0A1I7UE28</accession>
<dbReference type="PANTHER" id="PTHR21662:SF14">
    <property type="entry name" value="INSULIN_EGF-RECEPTOR L DOMAIN PROTEIN-RELATED"/>
    <property type="match status" value="1"/>
</dbReference>
<proteinExistence type="predicted"/>
<evidence type="ECO:0000259" key="2">
    <source>
        <dbReference type="Pfam" id="PF01030"/>
    </source>
</evidence>
<dbReference type="Proteomes" id="UP000095282">
    <property type="component" value="Unplaced"/>
</dbReference>
<organism evidence="3 4">
    <name type="scientific">Caenorhabditis tropicalis</name>
    <dbReference type="NCBI Taxonomy" id="1561998"/>
    <lineage>
        <taxon>Eukaryota</taxon>
        <taxon>Metazoa</taxon>
        <taxon>Ecdysozoa</taxon>
        <taxon>Nematoda</taxon>
        <taxon>Chromadorea</taxon>
        <taxon>Rhabditida</taxon>
        <taxon>Rhabditina</taxon>
        <taxon>Rhabditomorpha</taxon>
        <taxon>Rhabditoidea</taxon>
        <taxon>Rhabditidae</taxon>
        <taxon>Peloderinae</taxon>
        <taxon>Caenorhabditis</taxon>
    </lineage>
</organism>
<dbReference type="WBParaSite" id="Csp11.Scaffold629.g8390.t2">
    <property type="protein sequence ID" value="Csp11.Scaffold629.g8390.t2"/>
    <property type="gene ID" value="Csp11.Scaffold629.g8390"/>
</dbReference>
<reference evidence="4" key="1">
    <citation type="submission" date="2016-11" db="UniProtKB">
        <authorList>
            <consortium name="WormBaseParasite"/>
        </authorList>
    </citation>
    <scope>IDENTIFICATION</scope>
</reference>
<protein>
    <submittedName>
        <fullName evidence="4">Recep_L_domain domain-containing protein</fullName>
    </submittedName>
</protein>
<feature type="signal peptide" evidence="1">
    <location>
        <begin position="1"/>
        <end position="19"/>
    </location>
</feature>
<dbReference type="InterPro" id="IPR000494">
    <property type="entry name" value="Rcpt_L-dom"/>
</dbReference>
<dbReference type="AlphaFoldDB" id="A0A1I7UE28"/>